<proteinExistence type="predicted"/>
<evidence type="ECO:0000313" key="2">
    <source>
        <dbReference type="Proteomes" id="UP001189624"/>
    </source>
</evidence>
<gene>
    <name evidence="1" type="ORF">AYBTSS11_LOCUS25365</name>
</gene>
<dbReference type="Proteomes" id="UP001189624">
    <property type="component" value="Chromosome 9"/>
</dbReference>
<dbReference type="EMBL" id="OY731406">
    <property type="protein sequence ID" value="CAJ1973305.1"/>
    <property type="molecule type" value="Genomic_DNA"/>
</dbReference>
<evidence type="ECO:0000313" key="1">
    <source>
        <dbReference type="EMBL" id="CAJ1973305.1"/>
    </source>
</evidence>
<dbReference type="AlphaFoldDB" id="A0AA86T3G0"/>
<dbReference type="Gramene" id="rna-AYBTSS11_LOCUS25365">
    <property type="protein sequence ID" value="CAJ1973305.1"/>
    <property type="gene ID" value="gene-AYBTSS11_LOCUS25365"/>
</dbReference>
<name>A0AA86T3G0_9FABA</name>
<reference evidence="1" key="1">
    <citation type="submission" date="2023-10" db="EMBL/GenBank/DDBJ databases">
        <authorList>
            <person name="Domelevo Entfellner J.-B."/>
        </authorList>
    </citation>
    <scope>NUCLEOTIDE SEQUENCE</scope>
</reference>
<organism evidence="1 2">
    <name type="scientific">Sphenostylis stenocarpa</name>
    <dbReference type="NCBI Taxonomy" id="92480"/>
    <lineage>
        <taxon>Eukaryota</taxon>
        <taxon>Viridiplantae</taxon>
        <taxon>Streptophyta</taxon>
        <taxon>Embryophyta</taxon>
        <taxon>Tracheophyta</taxon>
        <taxon>Spermatophyta</taxon>
        <taxon>Magnoliopsida</taxon>
        <taxon>eudicotyledons</taxon>
        <taxon>Gunneridae</taxon>
        <taxon>Pentapetalae</taxon>
        <taxon>rosids</taxon>
        <taxon>fabids</taxon>
        <taxon>Fabales</taxon>
        <taxon>Fabaceae</taxon>
        <taxon>Papilionoideae</taxon>
        <taxon>50 kb inversion clade</taxon>
        <taxon>NPAAA clade</taxon>
        <taxon>indigoferoid/millettioid clade</taxon>
        <taxon>Phaseoleae</taxon>
        <taxon>Sphenostylis</taxon>
    </lineage>
</organism>
<sequence>MSVKPALFATNVDVIICSNDPSSWTHRRKRIYPERYQLHKLGILINHACLFSTINKSLGHSSVVLSLQLVRVRKISRKAYKCSAASREAFRYLYTHTYHDRICLRAINYAAPITLVERLTKQRNNIQQ</sequence>
<keyword evidence="2" id="KW-1185">Reference proteome</keyword>
<accession>A0AA86T3G0</accession>
<protein>
    <submittedName>
        <fullName evidence="1">Uncharacterized protein</fullName>
    </submittedName>
</protein>